<gene>
    <name evidence="2" type="ORF">ACFQKB_21585</name>
</gene>
<protein>
    <submittedName>
        <fullName evidence="2">CU044_5270 family protein</fullName>
    </submittedName>
</protein>
<evidence type="ECO:0000313" key="2">
    <source>
        <dbReference type="EMBL" id="MFC6882362.1"/>
    </source>
</evidence>
<feature type="compositionally biased region" description="Basic and acidic residues" evidence="1">
    <location>
        <begin position="168"/>
        <end position="177"/>
    </location>
</feature>
<sequence>MNEISEVRTLWAEADEPGAARLAQLRRRLVDEADARPVPAAVPARRPWRGWGVRAAVAGGLGVAAAAGFALVPGGDGGGGVPGLNAPPANAAELLTRAAAAAESGGGLHPRGDQFVHHELTGEEITIADGGDAWLRRVRYEEWQRADGAFQALRRKTQIGVAPLPGKKLPDRAKETDPPGAADEILPCSSKPATGNAPYAVNEKLPTDPAGLLAVLKANAGGPADPATGGKPPTGDAATWSEIGMLASRPLPPKVQAALFRVASQVKGARLVGPTTDAAGRTGVGVSFGAREGERQVLIFDAKTYRYLGQRSAWTGGGTAPPRGSVLSNTALASTKVLDTAPKAAGEHPCPTPKP</sequence>
<dbReference type="RefSeq" id="WP_175250124.1">
    <property type="nucleotide sequence ID" value="NZ_JBHSXS010000012.1"/>
</dbReference>
<dbReference type="Proteomes" id="UP001596380">
    <property type="component" value="Unassembled WGS sequence"/>
</dbReference>
<evidence type="ECO:0000313" key="3">
    <source>
        <dbReference type="Proteomes" id="UP001596380"/>
    </source>
</evidence>
<organism evidence="2 3">
    <name type="scientific">Actinomadura yumaensis</name>
    <dbReference type="NCBI Taxonomy" id="111807"/>
    <lineage>
        <taxon>Bacteria</taxon>
        <taxon>Bacillati</taxon>
        <taxon>Actinomycetota</taxon>
        <taxon>Actinomycetes</taxon>
        <taxon>Streptosporangiales</taxon>
        <taxon>Thermomonosporaceae</taxon>
        <taxon>Actinomadura</taxon>
    </lineage>
</organism>
<dbReference type="InterPro" id="IPR047789">
    <property type="entry name" value="CU044_5270-like"/>
</dbReference>
<evidence type="ECO:0000256" key="1">
    <source>
        <dbReference type="SAM" id="MobiDB-lite"/>
    </source>
</evidence>
<feature type="region of interest" description="Disordered" evidence="1">
    <location>
        <begin position="162"/>
        <end position="190"/>
    </location>
</feature>
<accession>A0ABW2CKP4</accession>
<name>A0ABW2CKP4_9ACTN</name>
<reference evidence="3" key="1">
    <citation type="journal article" date="2019" name="Int. J. Syst. Evol. Microbiol.">
        <title>The Global Catalogue of Microorganisms (GCM) 10K type strain sequencing project: providing services to taxonomists for standard genome sequencing and annotation.</title>
        <authorList>
            <consortium name="The Broad Institute Genomics Platform"/>
            <consortium name="The Broad Institute Genome Sequencing Center for Infectious Disease"/>
            <person name="Wu L."/>
            <person name="Ma J."/>
        </authorList>
    </citation>
    <scope>NUCLEOTIDE SEQUENCE [LARGE SCALE GENOMIC DNA]</scope>
    <source>
        <strain evidence="3">JCM 3369</strain>
    </source>
</reference>
<comment type="caution">
    <text evidence="2">The sequence shown here is derived from an EMBL/GenBank/DDBJ whole genome shotgun (WGS) entry which is preliminary data.</text>
</comment>
<proteinExistence type="predicted"/>
<dbReference type="EMBL" id="JBHSXS010000012">
    <property type="protein sequence ID" value="MFC6882362.1"/>
    <property type="molecule type" value="Genomic_DNA"/>
</dbReference>
<keyword evidence="3" id="KW-1185">Reference proteome</keyword>
<dbReference type="NCBIfam" id="NF038083">
    <property type="entry name" value="CU044_5270_fam"/>
    <property type="match status" value="1"/>
</dbReference>